<dbReference type="Proteomes" id="UP000054144">
    <property type="component" value="Unassembled WGS sequence"/>
</dbReference>
<dbReference type="AlphaFoldDB" id="A0A0D7AEY4"/>
<evidence type="ECO:0000313" key="1">
    <source>
        <dbReference type="EMBL" id="KIY48436.1"/>
    </source>
</evidence>
<organism evidence="1 2">
    <name type="scientific">Fistulina hepatica ATCC 64428</name>
    <dbReference type="NCBI Taxonomy" id="1128425"/>
    <lineage>
        <taxon>Eukaryota</taxon>
        <taxon>Fungi</taxon>
        <taxon>Dikarya</taxon>
        <taxon>Basidiomycota</taxon>
        <taxon>Agaricomycotina</taxon>
        <taxon>Agaricomycetes</taxon>
        <taxon>Agaricomycetidae</taxon>
        <taxon>Agaricales</taxon>
        <taxon>Fistulinaceae</taxon>
        <taxon>Fistulina</taxon>
    </lineage>
</organism>
<dbReference type="OrthoDB" id="3128383at2759"/>
<keyword evidence="2" id="KW-1185">Reference proteome</keyword>
<gene>
    <name evidence="1" type="ORF">FISHEDRAFT_73632</name>
</gene>
<accession>A0A0D7AEY4</accession>
<dbReference type="EMBL" id="KN881833">
    <property type="protein sequence ID" value="KIY48436.1"/>
    <property type="molecule type" value="Genomic_DNA"/>
</dbReference>
<proteinExistence type="predicted"/>
<evidence type="ECO:0000313" key="2">
    <source>
        <dbReference type="Proteomes" id="UP000054144"/>
    </source>
</evidence>
<protein>
    <submittedName>
        <fullName evidence="1">Uncharacterized protein</fullName>
    </submittedName>
</protein>
<sequence>MPGACKGSIPAGWAPTTCLHLRTHNPAMMSTITAPAHTPPMVLPRKTEQFFVDADGDAEGGVIEDCTLAVDIDGMELVGSAELVYVTCTLVVAADAEIESSDVYVACTFVVPVDEEVEGSDVHVVCTFVVPVDVEVESSVAQHSATKARCAFIGAVIPVCDFRIFGQVFSRAAVCGRERLIPRTEDIIRRFVKLGVSGARLEIYEDGKLKKKRVADVSLPISLSNVRKHKLEFGELGSGEHVKLTLALDGVMLTASDVAKRRREEAENALGTSEERMEKIDLVTNNLRLIMELGNADSQINPIAQTAFAVAKLAFDRVNDIPTTYIDLKNIVLECMQDIKLDEIKLIEIKLDEIARNTYRSKAMRDILGDLMSSIIEALELISHYYAQSPISK</sequence>
<name>A0A0D7AEY4_9AGAR</name>
<reference evidence="1 2" key="1">
    <citation type="journal article" date="2015" name="Fungal Genet. Biol.">
        <title>Evolution of novel wood decay mechanisms in Agaricales revealed by the genome sequences of Fistulina hepatica and Cylindrobasidium torrendii.</title>
        <authorList>
            <person name="Floudas D."/>
            <person name="Held B.W."/>
            <person name="Riley R."/>
            <person name="Nagy L.G."/>
            <person name="Koehler G."/>
            <person name="Ransdell A.S."/>
            <person name="Younus H."/>
            <person name="Chow J."/>
            <person name="Chiniquy J."/>
            <person name="Lipzen A."/>
            <person name="Tritt A."/>
            <person name="Sun H."/>
            <person name="Haridas S."/>
            <person name="LaButti K."/>
            <person name="Ohm R.A."/>
            <person name="Kues U."/>
            <person name="Blanchette R.A."/>
            <person name="Grigoriev I.V."/>
            <person name="Minto R.E."/>
            <person name="Hibbett D.S."/>
        </authorList>
    </citation>
    <scope>NUCLEOTIDE SEQUENCE [LARGE SCALE GENOMIC DNA]</scope>
    <source>
        <strain evidence="1 2">ATCC 64428</strain>
    </source>
</reference>